<reference evidence="1 2" key="1">
    <citation type="submission" date="2016-08" db="EMBL/GenBank/DDBJ databases">
        <title>A Parts List for Fungal Cellulosomes Revealed by Comparative Genomics.</title>
        <authorList>
            <consortium name="DOE Joint Genome Institute"/>
            <person name="Haitjema C.H."/>
            <person name="Gilmore S.P."/>
            <person name="Henske J.K."/>
            <person name="Solomon K.V."/>
            <person name="De Groot R."/>
            <person name="Kuo A."/>
            <person name="Mondo S.J."/>
            <person name="Salamov A.A."/>
            <person name="Labutti K."/>
            <person name="Zhao Z."/>
            <person name="Chiniquy J."/>
            <person name="Barry K."/>
            <person name="Brewer H.M."/>
            <person name="Purvine S.O."/>
            <person name="Wright A.T."/>
            <person name="Boxma B."/>
            <person name="Van Alen T."/>
            <person name="Hackstein J.H."/>
            <person name="Baker S.E."/>
            <person name="Grigoriev I.V."/>
            <person name="O'Malley M.A."/>
        </authorList>
    </citation>
    <scope>NUCLEOTIDE SEQUENCE [LARGE SCALE GENOMIC DNA]</scope>
    <source>
        <strain evidence="1 2">G1</strain>
    </source>
</reference>
<dbReference type="AlphaFoldDB" id="A0A1Y2EPP8"/>
<evidence type="ECO:0000313" key="1">
    <source>
        <dbReference type="EMBL" id="ORY73563.1"/>
    </source>
</evidence>
<evidence type="ECO:0000313" key="2">
    <source>
        <dbReference type="Proteomes" id="UP000193920"/>
    </source>
</evidence>
<accession>A0A1Y2EPP8</accession>
<sequence>MPIAINTTRSVIDEETLAKEKEVIANEINWYLTTQGPVVIEELITKLKEALTYIHFKNDANATDGLTLAVSSTNSDTLKGFITVKDIYVTKGELSIKFPHYNRGNVFKTTFSPKEPHCLYQLQDVNNHIHKIIEILEHYKLTTYTLEQLNDLIKQTTVFLKKIKFIMSQKEENYVFPYRCNPKNFTPDLPVDFVVEYYINMSNIVVAIFNVSGHSSQHQLSSKIIGRVKTIKSGTHLSSHKMNSSNEVIVECPSPNLLKFNKLISDISDIANNCQYKLKIFLEKQ</sequence>
<dbReference type="Proteomes" id="UP000193920">
    <property type="component" value="Unassembled WGS sequence"/>
</dbReference>
<dbReference type="InterPro" id="IPR028241">
    <property type="entry name" value="RAVE2/Rogdi"/>
</dbReference>
<protein>
    <submittedName>
        <fullName evidence="1">Uncharacterized protein</fullName>
    </submittedName>
</protein>
<comment type="caution">
    <text evidence="1">The sequence shown here is derived from an EMBL/GenBank/DDBJ whole genome shotgun (WGS) entry which is preliminary data.</text>
</comment>
<dbReference type="PANTHER" id="PTHR13618:SF1">
    <property type="entry name" value="PROTEIN ROGDI HOMOLOG"/>
    <property type="match status" value="1"/>
</dbReference>
<name>A0A1Y2EPP8_9FUNG</name>
<proteinExistence type="predicted"/>
<dbReference type="GO" id="GO:0043291">
    <property type="term" value="C:RAVE complex"/>
    <property type="evidence" value="ECO:0007669"/>
    <property type="project" value="TreeGrafter"/>
</dbReference>
<dbReference type="PANTHER" id="PTHR13618">
    <property type="entry name" value="LEUCINE ZIPPER CONTAINING TRANSCRIPTION FACTOR LZF1"/>
    <property type="match status" value="1"/>
</dbReference>
<dbReference type="OrthoDB" id="66510at2759"/>
<dbReference type="EMBL" id="MCOG01000033">
    <property type="protein sequence ID" value="ORY73563.1"/>
    <property type="molecule type" value="Genomic_DNA"/>
</dbReference>
<dbReference type="STRING" id="1754190.A0A1Y2EPP8"/>
<gene>
    <name evidence="1" type="ORF">LY90DRAFT_666647</name>
</gene>
<dbReference type="Pfam" id="PF10259">
    <property type="entry name" value="Rogdi_lz"/>
    <property type="match status" value="1"/>
</dbReference>
<organism evidence="1 2">
    <name type="scientific">Neocallimastix californiae</name>
    <dbReference type="NCBI Taxonomy" id="1754190"/>
    <lineage>
        <taxon>Eukaryota</taxon>
        <taxon>Fungi</taxon>
        <taxon>Fungi incertae sedis</taxon>
        <taxon>Chytridiomycota</taxon>
        <taxon>Chytridiomycota incertae sedis</taxon>
        <taxon>Neocallimastigomycetes</taxon>
        <taxon>Neocallimastigales</taxon>
        <taxon>Neocallimastigaceae</taxon>
        <taxon>Neocallimastix</taxon>
    </lineage>
</organism>
<keyword evidence="2" id="KW-1185">Reference proteome</keyword>